<dbReference type="InterPro" id="IPR002871">
    <property type="entry name" value="NIF_FeS_clus_asmbl_NifU_N"/>
</dbReference>
<protein>
    <submittedName>
        <fullName evidence="2">Iron-sulfur cluster biosynthesis protein, NifU-like protein</fullName>
    </submittedName>
</protein>
<sequence>MESQDFWNVHSLTLIEMAYESSSRERIDNPDGYGTRTGVCGDTVEFFIMVDDNNCLSSISFDFNGCVYTAACCNTVVHLAQGHSVDNVWNITDDMVKAYLQTLPEDHYHCAELCVGAFYLALTDYQNKRSMKKSCKQV</sequence>
<dbReference type="Gene3D" id="3.90.1010.10">
    <property type="match status" value="1"/>
</dbReference>
<gene>
    <name evidence="2" type="ORF">DespoDRAFT_03248</name>
</gene>
<dbReference type="GO" id="GO:0005506">
    <property type="term" value="F:iron ion binding"/>
    <property type="evidence" value="ECO:0007669"/>
    <property type="project" value="InterPro"/>
</dbReference>
<organism evidence="2 3">
    <name type="scientific">Desulfobacter postgatei 2ac9</name>
    <dbReference type="NCBI Taxonomy" id="879212"/>
    <lineage>
        <taxon>Bacteria</taxon>
        <taxon>Pseudomonadati</taxon>
        <taxon>Thermodesulfobacteriota</taxon>
        <taxon>Desulfobacteria</taxon>
        <taxon>Desulfobacterales</taxon>
        <taxon>Desulfobacteraceae</taxon>
        <taxon>Desulfobacter</taxon>
    </lineage>
</organism>
<dbReference type="OrthoDB" id="5420473at2"/>
<evidence type="ECO:0000313" key="2">
    <source>
        <dbReference type="EMBL" id="EIM65028.1"/>
    </source>
</evidence>
<feature type="domain" description="NIF system FeS cluster assembly NifU N-terminal" evidence="1">
    <location>
        <begin position="38"/>
        <end position="130"/>
    </location>
</feature>
<dbReference type="Proteomes" id="UP000005778">
    <property type="component" value="Chromosome"/>
</dbReference>
<accession>I5B6B5</accession>
<dbReference type="GO" id="GO:0016226">
    <property type="term" value="P:iron-sulfur cluster assembly"/>
    <property type="evidence" value="ECO:0007669"/>
    <property type="project" value="InterPro"/>
</dbReference>
<dbReference type="AlphaFoldDB" id="I5B6B5"/>
<dbReference type="eggNOG" id="COG0822">
    <property type="taxonomic scope" value="Bacteria"/>
</dbReference>
<dbReference type="RefSeq" id="WP_004074800.1">
    <property type="nucleotide sequence ID" value="NZ_CM001488.1"/>
</dbReference>
<dbReference type="EMBL" id="CM001488">
    <property type="protein sequence ID" value="EIM65028.1"/>
    <property type="molecule type" value="Genomic_DNA"/>
</dbReference>
<evidence type="ECO:0000313" key="3">
    <source>
        <dbReference type="Proteomes" id="UP000005778"/>
    </source>
</evidence>
<reference evidence="2 3" key="2">
    <citation type="submission" date="2012-02" db="EMBL/GenBank/DDBJ databases">
        <title>Improved High-Quality Draft sequence of Desulfobacter postgatei 2ac9.</title>
        <authorList>
            <consortium name="US DOE Joint Genome Institute"/>
            <person name="Lucas S."/>
            <person name="Han J."/>
            <person name="Lapidus A."/>
            <person name="Cheng J.-F."/>
            <person name="Goodwin L."/>
            <person name="Pitluck S."/>
            <person name="Peters L."/>
            <person name="Ovchinnikova G."/>
            <person name="Held B."/>
            <person name="Detter J.C."/>
            <person name="Han C."/>
            <person name="Tapia R."/>
            <person name="Land M."/>
            <person name="Hauser L."/>
            <person name="Kyrpides N."/>
            <person name="Ivanova N."/>
            <person name="Pagani I."/>
            <person name="Orellana R."/>
            <person name="Lovley D."/>
            <person name="Woyke T."/>
        </authorList>
    </citation>
    <scope>NUCLEOTIDE SEQUENCE [LARGE SCALE GENOMIC DNA]</scope>
    <source>
        <strain evidence="2 3">2ac9</strain>
    </source>
</reference>
<reference evidence="2 3" key="1">
    <citation type="submission" date="2011-09" db="EMBL/GenBank/DDBJ databases">
        <authorList>
            <consortium name="US DOE Joint Genome Institute (JGI-PGF)"/>
            <person name="Lucas S."/>
            <person name="Han J."/>
            <person name="Lapidus A."/>
            <person name="Cheng J.-F."/>
            <person name="Goodwin L."/>
            <person name="Pitluck S."/>
            <person name="Peters L."/>
            <person name="Land M.L."/>
            <person name="Hauser L."/>
            <person name="Orellana R."/>
            <person name="Lovley D."/>
            <person name="Woyke T.J."/>
        </authorList>
    </citation>
    <scope>NUCLEOTIDE SEQUENCE [LARGE SCALE GENOMIC DNA]</scope>
    <source>
        <strain evidence="2 3">2ac9</strain>
    </source>
</reference>
<keyword evidence="3" id="KW-1185">Reference proteome</keyword>
<proteinExistence type="predicted"/>
<name>I5B6B5_9BACT</name>
<dbReference type="GO" id="GO:0051536">
    <property type="term" value="F:iron-sulfur cluster binding"/>
    <property type="evidence" value="ECO:0007669"/>
    <property type="project" value="InterPro"/>
</dbReference>
<dbReference type="SUPFAM" id="SSF82649">
    <property type="entry name" value="SufE/NifU"/>
    <property type="match status" value="1"/>
</dbReference>
<dbReference type="HOGENOM" id="CLU_079283_5_1_7"/>
<evidence type="ECO:0000259" key="1">
    <source>
        <dbReference type="Pfam" id="PF01592"/>
    </source>
</evidence>
<dbReference type="Pfam" id="PF01592">
    <property type="entry name" value="NifU_N"/>
    <property type="match status" value="1"/>
</dbReference>
<dbReference type="STRING" id="879212.DespoDRAFT_03248"/>